<proteinExistence type="predicted"/>
<reference evidence="3" key="1">
    <citation type="submission" date="2016-11" db="UniProtKB">
        <authorList>
            <consortium name="WormBaseParasite"/>
        </authorList>
    </citation>
    <scope>IDENTIFICATION</scope>
</reference>
<feature type="compositionally biased region" description="Basic and acidic residues" evidence="1">
    <location>
        <begin position="90"/>
        <end position="112"/>
    </location>
</feature>
<evidence type="ECO:0000256" key="1">
    <source>
        <dbReference type="SAM" id="MobiDB-lite"/>
    </source>
</evidence>
<keyword evidence="2" id="KW-1185">Reference proteome</keyword>
<organism evidence="2 3">
    <name type="scientific">Caenorhabditis tropicalis</name>
    <dbReference type="NCBI Taxonomy" id="1561998"/>
    <lineage>
        <taxon>Eukaryota</taxon>
        <taxon>Metazoa</taxon>
        <taxon>Ecdysozoa</taxon>
        <taxon>Nematoda</taxon>
        <taxon>Chromadorea</taxon>
        <taxon>Rhabditida</taxon>
        <taxon>Rhabditina</taxon>
        <taxon>Rhabditomorpha</taxon>
        <taxon>Rhabditoidea</taxon>
        <taxon>Rhabditidae</taxon>
        <taxon>Peloderinae</taxon>
        <taxon>Caenorhabditis</taxon>
    </lineage>
</organism>
<name>A0A1I7TGN4_9PELO</name>
<protein>
    <submittedName>
        <fullName evidence="3">HRDC domain-containing protein</fullName>
    </submittedName>
</protein>
<evidence type="ECO:0000313" key="3">
    <source>
        <dbReference type="WBParaSite" id="Csp11.Scaffold608.g5751.t1"/>
    </source>
</evidence>
<accession>A0A1I7TGN4</accession>
<evidence type="ECO:0000313" key="2">
    <source>
        <dbReference type="Proteomes" id="UP000095282"/>
    </source>
</evidence>
<dbReference type="WBParaSite" id="Csp11.Scaffold608.g5751.t1">
    <property type="protein sequence ID" value="Csp11.Scaffold608.g5751.t1"/>
    <property type="gene ID" value="Csp11.Scaffold608.g5751"/>
</dbReference>
<dbReference type="AlphaFoldDB" id="A0A1I7TGN4"/>
<sequence length="141" mass="16296">MPSQIDFSFSTPASLSDLYKLAKRKDRRMGRKFEKLQKEAPLHLLVRNFNFIVSLEDRMEEEKRSAALFKEPAAKKARIEEEDPVVELKIDLKEDKENDPGEAKEPAEEETRSVTISQKISDVREEQSKDVGTPYMLTYSC</sequence>
<feature type="region of interest" description="Disordered" evidence="1">
    <location>
        <begin position="90"/>
        <end position="141"/>
    </location>
</feature>
<dbReference type="Proteomes" id="UP000095282">
    <property type="component" value="Unplaced"/>
</dbReference>